<reference evidence="1 2" key="1">
    <citation type="submission" date="2015-09" db="EMBL/GenBank/DDBJ databases">
        <title>Trachymyrmex cornetzi WGS genome.</title>
        <authorList>
            <person name="Nygaard S."/>
            <person name="Hu H."/>
            <person name="Boomsma J."/>
            <person name="Zhang G."/>
        </authorList>
    </citation>
    <scope>NUCLEOTIDE SEQUENCE [LARGE SCALE GENOMIC DNA]</scope>
    <source>
        <strain evidence="1">Tcor2-1</strain>
        <tissue evidence="1">Whole body</tissue>
    </source>
</reference>
<evidence type="ECO:0000313" key="2">
    <source>
        <dbReference type="Proteomes" id="UP000078492"/>
    </source>
</evidence>
<organism evidence="1 2">
    <name type="scientific">Trachymyrmex cornetzi</name>
    <dbReference type="NCBI Taxonomy" id="471704"/>
    <lineage>
        <taxon>Eukaryota</taxon>
        <taxon>Metazoa</taxon>
        <taxon>Ecdysozoa</taxon>
        <taxon>Arthropoda</taxon>
        <taxon>Hexapoda</taxon>
        <taxon>Insecta</taxon>
        <taxon>Pterygota</taxon>
        <taxon>Neoptera</taxon>
        <taxon>Endopterygota</taxon>
        <taxon>Hymenoptera</taxon>
        <taxon>Apocrita</taxon>
        <taxon>Aculeata</taxon>
        <taxon>Formicoidea</taxon>
        <taxon>Formicidae</taxon>
        <taxon>Myrmicinae</taxon>
        <taxon>Trachymyrmex</taxon>
    </lineage>
</organism>
<dbReference type="Proteomes" id="UP000078492">
    <property type="component" value="Unassembled WGS sequence"/>
</dbReference>
<name>A0A195DWW6_9HYME</name>
<dbReference type="AlphaFoldDB" id="A0A195DWW6"/>
<sequence>MVCDYQFCPWLHPSVFLRYRKSLMLRPSLVPRLMHFPGSHLSRLHPRPLPPRIHGNSTYLLQFDSLVMLAMSSMPRVQQTSLPSHIPKWFRIGYHPQQILLLSPELETSASLSEVLTFFDILTGFWRLLGAG</sequence>
<keyword evidence="2" id="KW-1185">Reference proteome</keyword>
<gene>
    <name evidence="1" type="ORF">ALC57_10354</name>
</gene>
<evidence type="ECO:0000313" key="1">
    <source>
        <dbReference type="EMBL" id="KYN17378.1"/>
    </source>
</evidence>
<proteinExistence type="predicted"/>
<accession>A0A195DWW6</accession>
<dbReference type="EMBL" id="KQ980167">
    <property type="protein sequence ID" value="KYN17378.1"/>
    <property type="molecule type" value="Genomic_DNA"/>
</dbReference>
<protein>
    <submittedName>
        <fullName evidence="1">Uncharacterized protein</fullName>
    </submittedName>
</protein>